<evidence type="ECO:0000256" key="3">
    <source>
        <dbReference type="ARBA" id="ARBA00022475"/>
    </source>
</evidence>
<dbReference type="SUPFAM" id="SSF103473">
    <property type="entry name" value="MFS general substrate transporter"/>
    <property type="match status" value="1"/>
</dbReference>
<dbReference type="InterPro" id="IPR020846">
    <property type="entry name" value="MFS_dom"/>
</dbReference>
<evidence type="ECO:0000256" key="9">
    <source>
        <dbReference type="SAM" id="Phobius"/>
    </source>
</evidence>
<dbReference type="EMBL" id="CAEZSN010000032">
    <property type="protein sequence ID" value="CAB4539215.1"/>
    <property type="molecule type" value="Genomic_DNA"/>
</dbReference>
<feature type="transmembrane region" description="Helical" evidence="9">
    <location>
        <begin position="166"/>
        <end position="186"/>
    </location>
</feature>
<keyword evidence="5 9" id="KW-1133">Transmembrane helix</keyword>
<evidence type="ECO:0000256" key="7">
    <source>
        <dbReference type="ARBA" id="ARBA00038075"/>
    </source>
</evidence>
<dbReference type="AlphaFoldDB" id="A0A6J6BKB1"/>
<protein>
    <recommendedName>
        <fullName evidence="8">Multidrug efflux pump Tap</fullName>
    </recommendedName>
</protein>
<keyword evidence="2" id="KW-0813">Transport</keyword>
<feature type="transmembrane region" description="Helical" evidence="9">
    <location>
        <begin position="7"/>
        <end position="30"/>
    </location>
</feature>
<dbReference type="InterPro" id="IPR011701">
    <property type="entry name" value="MFS"/>
</dbReference>
<feature type="domain" description="Major facilitator superfamily (MFS) profile" evidence="10">
    <location>
        <begin position="3"/>
        <end position="394"/>
    </location>
</feature>
<feature type="transmembrane region" description="Helical" evidence="9">
    <location>
        <begin position="211"/>
        <end position="233"/>
    </location>
</feature>
<name>A0A6J6BKB1_9ZZZZ</name>
<feature type="transmembrane region" description="Helical" evidence="9">
    <location>
        <begin position="93"/>
        <end position="115"/>
    </location>
</feature>
<dbReference type="Pfam" id="PF07690">
    <property type="entry name" value="MFS_1"/>
    <property type="match status" value="1"/>
</dbReference>
<dbReference type="EMBL" id="CAEZUR010000041">
    <property type="protein sequence ID" value="CAB4608036.1"/>
    <property type="molecule type" value="Genomic_DNA"/>
</dbReference>
<feature type="transmembrane region" description="Helical" evidence="9">
    <location>
        <begin position="341"/>
        <end position="364"/>
    </location>
</feature>
<evidence type="ECO:0000313" key="12">
    <source>
        <dbReference type="EMBL" id="CAB4608036.1"/>
    </source>
</evidence>
<dbReference type="InterPro" id="IPR036259">
    <property type="entry name" value="MFS_trans_sf"/>
</dbReference>
<evidence type="ECO:0000256" key="2">
    <source>
        <dbReference type="ARBA" id="ARBA00022448"/>
    </source>
</evidence>
<organism evidence="11">
    <name type="scientific">freshwater metagenome</name>
    <dbReference type="NCBI Taxonomy" id="449393"/>
    <lineage>
        <taxon>unclassified sequences</taxon>
        <taxon>metagenomes</taxon>
        <taxon>ecological metagenomes</taxon>
    </lineage>
</organism>
<dbReference type="PANTHER" id="PTHR23513">
    <property type="entry name" value="INTEGRAL MEMBRANE EFFLUX PROTEIN-RELATED"/>
    <property type="match status" value="1"/>
</dbReference>
<keyword evidence="6 9" id="KW-0472">Membrane</keyword>
<proteinExistence type="inferred from homology"/>
<comment type="subcellular location">
    <subcellularLocation>
        <location evidence="1">Cell membrane</location>
        <topology evidence="1">Multi-pass membrane protein</topology>
    </subcellularLocation>
</comment>
<dbReference type="PANTHER" id="PTHR23513:SF9">
    <property type="entry name" value="ENTEROBACTIN EXPORTER ENTS"/>
    <property type="match status" value="1"/>
</dbReference>
<evidence type="ECO:0000259" key="10">
    <source>
        <dbReference type="PROSITE" id="PS50850"/>
    </source>
</evidence>
<dbReference type="PROSITE" id="PS50850">
    <property type="entry name" value="MFS"/>
    <property type="match status" value="1"/>
</dbReference>
<evidence type="ECO:0000256" key="4">
    <source>
        <dbReference type="ARBA" id="ARBA00022692"/>
    </source>
</evidence>
<dbReference type="GO" id="GO:0005886">
    <property type="term" value="C:plasma membrane"/>
    <property type="evidence" value="ECO:0007669"/>
    <property type="project" value="UniProtKB-SubCell"/>
</dbReference>
<dbReference type="GO" id="GO:0022857">
    <property type="term" value="F:transmembrane transporter activity"/>
    <property type="evidence" value="ECO:0007669"/>
    <property type="project" value="InterPro"/>
</dbReference>
<keyword evidence="3" id="KW-1003">Cell membrane</keyword>
<comment type="similarity">
    <text evidence="7">Belongs to the major facilitator superfamily. Drug:H(+) antiporter-3 (DHA3) (TC 2.A.1.21) family.</text>
</comment>
<feature type="transmembrane region" description="Helical" evidence="9">
    <location>
        <begin position="36"/>
        <end position="57"/>
    </location>
</feature>
<evidence type="ECO:0000313" key="11">
    <source>
        <dbReference type="EMBL" id="CAB4539215.1"/>
    </source>
</evidence>
<evidence type="ECO:0000256" key="5">
    <source>
        <dbReference type="ARBA" id="ARBA00022989"/>
    </source>
</evidence>
<feature type="transmembrane region" description="Helical" evidence="9">
    <location>
        <begin position="253"/>
        <end position="271"/>
    </location>
</feature>
<gene>
    <name evidence="11" type="ORF">UFOPK1433_00406</name>
    <name evidence="12" type="ORF">UFOPK1843_00635</name>
</gene>
<keyword evidence="4 9" id="KW-0812">Transmembrane</keyword>
<dbReference type="CDD" id="cd06173">
    <property type="entry name" value="MFS_MefA_like"/>
    <property type="match status" value="1"/>
</dbReference>
<evidence type="ECO:0000256" key="8">
    <source>
        <dbReference type="ARBA" id="ARBA00040914"/>
    </source>
</evidence>
<evidence type="ECO:0000256" key="1">
    <source>
        <dbReference type="ARBA" id="ARBA00004651"/>
    </source>
</evidence>
<feature type="transmembrane region" description="Helical" evidence="9">
    <location>
        <begin position="283"/>
        <end position="300"/>
    </location>
</feature>
<evidence type="ECO:0000256" key="6">
    <source>
        <dbReference type="ARBA" id="ARBA00023136"/>
    </source>
</evidence>
<feature type="transmembrane region" description="Helical" evidence="9">
    <location>
        <begin position="370"/>
        <end position="389"/>
    </location>
</feature>
<dbReference type="Gene3D" id="1.20.1250.20">
    <property type="entry name" value="MFS general substrate transporter like domains"/>
    <property type="match status" value="1"/>
</dbReference>
<accession>A0A6J6BKB1</accession>
<sequence length="401" mass="42904">MKQFVRLQLASVASIIAGSMMFLTMPWLTLKLTDSATMAGLVIAVSSIPGLLLSPFMGSLIDSIGRRKMAIAVEAISVITTIAFPLINGITPLTLTVILILNVIRATFGGGSMTARKSLLPDVAREAKMTLDKGNSIHEALAAAAFATGPAIASLLIAAFDVMSAFWVSAGFMALSSIFAWTIRVHEHKEADAKERGSESWFSYASQGFRALAKLPSVLIIFVIVVCLALLYIPSELVVLPKYYEGINDPNTLGLLLMVMALATSVGSLLFARFTKYLSYANILRFTGFGVAIPMIPMAFLPPTPIMLICGFVLGFAWGPMPPLLNTVIQRKVPPSMRGRVFSIEMTIWSAAPMISMVFAGAAVDAFGVHPVYLAIALLVLLAVTVVAFQPALKDLSAVDV</sequence>
<reference evidence="11" key="1">
    <citation type="submission" date="2020-05" db="EMBL/GenBank/DDBJ databases">
        <authorList>
            <person name="Chiriac C."/>
            <person name="Salcher M."/>
            <person name="Ghai R."/>
            <person name="Kavagutti S V."/>
        </authorList>
    </citation>
    <scope>NUCLEOTIDE SEQUENCE</scope>
</reference>
<feature type="transmembrane region" description="Helical" evidence="9">
    <location>
        <begin position="306"/>
        <end position="329"/>
    </location>
</feature>